<feature type="region of interest" description="Disordered" evidence="2">
    <location>
        <begin position="355"/>
        <end position="399"/>
    </location>
</feature>
<dbReference type="RefSeq" id="WP_013553385.1">
    <property type="nucleotide sequence ID" value="NC_014935.1"/>
</dbReference>
<evidence type="ECO:0000256" key="2">
    <source>
        <dbReference type="SAM" id="MobiDB-lite"/>
    </source>
</evidence>
<evidence type="ECO:0000259" key="3">
    <source>
        <dbReference type="PROSITE" id="PS50894"/>
    </source>
</evidence>
<dbReference type="KEGG" id="nsa:Nitsa_0419"/>
<feature type="region of interest" description="Disordered" evidence="2">
    <location>
        <begin position="83"/>
        <end position="156"/>
    </location>
</feature>
<proteinExistence type="predicted"/>
<dbReference type="eggNOG" id="COG2198">
    <property type="taxonomic scope" value="Bacteria"/>
</dbReference>
<evidence type="ECO:0000313" key="5">
    <source>
        <dbReference type="Proteomes" id="UP000008633"/>
    </source>
</evidence>
<evidence type="ECO:0000256" key="1">
    <source>
        <dbReference type="PROSITE-ProRule" id="PRU00110"/>
    </source>
</evidence>
<dbReference type="HOGENOM" id="CLU_520570_0_0_7"/>
<feature type="compositionally biased region" description="Basic and acidic residues" evidence="2">
    <location>
        <begin position="387"/>
        <end position="397"/>
    </location>
</feature>
<gene>
    <name evidence="4" type="ordered locus">Nitsa_0419</name>
</gene>
<dbReference type="STRING" id="749222.Nitsa_0419"/>
<feature type="compositionally biased region" description="Low complexity" evidence="2">
    <location>
        <begin position="121"/>
        <end position="147"/>
    </location>
</feature>
<dbReference type="InterPro" id="IPR036641">
    <property type="entry name" value="HPT_dom_sf"/>
</dbReference>
<reference evidence="5" key="2">
    <citation type="submission" date="2011-01" db="EMBL/GenBank/DDBJ databases">
        <title>The complete genome of Nitratifractor salsuginis DSM 16511.</title>
        <authorList>
            <consortium name="US DOE Joint Genome Institute (JGI-PGF)"/>
            <person name="Lucas S."/>
            <person name="Copeland A."/>
            <person name="Lapidus A."/>
            <person name="Bruce D."/>
            <person name="Goodwin L."/>
            <person name="Pitluck S."/>
            <person name="Kyrpides N."/>
            <person name="Mavromatis K."/>
            <person name="Ivanova N."/>
            <person name="Mikhailova N."/>
            <person name="Zeytun A."/>
            <person name="Detter J.C."/>
            <person name="Tapia R."/>
            <person name="Han C."/>
            <person name="Land M."/>
            <person name="Hauser L."/>
            <person name="Markowitz V."/>
            <person name="Cheng J.-F."/>
            <person name="Hugenholtz P."/>
            <person name="Woyke T."/>
            <person name="Wu D."/>
            <person name="Tindall B."/>
            <person name="Schuetze A."/>
            <person name="Brambilla E."/>
            <person name="Klenk H.-P."/>
            <person name="Eisen J.A."/>
        </authorList>
    </citation>
    <scope>NUCLEOTIDE SEQUENCE [LARGE SCALE GENOMIC DNA]</scope>
    <source>
        <strain evidence="5">DSM 16511 / JCM 12458 / E9I37-1</strain>
    </source>
</reference>
<accession>E6X0A0</accession>
<dbReference type="OrthoDB" id="5338539at2"/>
<keyword evidence="5" id="KW-1185">Reference proteome</keyword>
<feature type="modified residue" description="Phosphohistidine" evidence="1">
    <location>
        <position position="470"/>
    </location>
</feature>
<dbReference type="Pfam" id="PF01627">
    <property type="entry name" value="Hpt"/>
    <property type="match status" value="1"/>
</dbReference>
<reference evidence="4 5" key="1">
    <citation type="journal article" date="2011" name="Stand. Genomic Sci.">
        <title>Complete genome sequence of Nitratifractor salsuginis type strain (E9I37-1).</title>
        <authorList>
            <person name="Anderson I."/>
            <person name="Sikorski J."/>
            <person name="Zeytun A."/>
            <person name="Nolan M."/>
            <person name="Lapidus A."/>
            <person name="Lucas S."/>
            <person name="Hammon N."/>
            <person name="Deshpande S."/>
            <person name="Cheng J.F."/>
            <person name="Tapia R."/>
            <person name="Han C."/>
            <person name="Goodwin L."/>
            <person name="Pitluck S."/>
            <person name="Liolios K."/>
            <person name="Pagani I."/>
            <person name="Ivanova N."/>
            <person name="Huntemann M."/>
            <person name="Mavromatis K."/>
            <person name="Ovchinikova G."/>
            <person name="Pati A."/>
            <person name="Chen A."/>
            <person name="Palaniappan K."/>
            <person name="Land M."/>
            <person name="Hauser L."/>
            <person name="Brambilla E.M."/>
            <person name="Ngatchou-Djao O.D."/>
            <person name="Rohde M."/>
            <person name="Tindall B.J."/>
            <person name="Goker M."/>
            <person name="Detter J.C."/>
            <person name="Woyke T."/>
            <person name="Bristow J."/>
            <person name="Eisen J.A."/>
            <person name="Markowitz V."/>
            <person name="Hugenholtz P."/>
            <person name="Klenk H.P."/>
            <person name="Kyrpides N.C."/>
        </authorList>
    </citation>
    <scope>NUCLEOTIDE SEQUENCE [LARGE SCALE GENOMIC DNA]</scope>
    <source>
        <strain evidence="5">DSM 16511 / JCM 12458 / E9I37-1</strain>
    </source>
</reference>
<name>E6X0A0_NITSE</name>
<dbReference type="SUPFAM" id="SSF47226">
    <property type="entry name" value="Histidine-containing phosphotransfer domain, HPT domain"/>
    <property type="match status" value="1"/>
</dbReference>
<sequence length="523" mass="58840">MFIIDQNNHLIAANQGELKEWGYTDFYEAARAFANGSVRLSSEQPSLILEDGRTLSYEEENLDSALGIWRLFRTEIRKSLEAEPAIEAASTETPSPIEEAGEEVDEELEALLELLTEEGESPSSKTSENTKTSTEPEIEELLPLQEETPTEEEVLQPEIQEPATLLNEEPATAEEEPLIELQLEEELPTEEETQAPLLKEEPLEVEQEEEPLLELIEEESFPLELEKAAPQEVTPLIEEGEGNKPPVPEEAEWEKITKEFHPDLKANAAQLNLGSEEYLGLLRDLTLDLKQMREQLLNDDSQQRHEAVSILKDALLLLQLSPLDRMLSLLEQAEPEDRTAIVDSLENLLDSLAASHPVTPETPETVSESQTEIAAQESPTPQAPIEEVEKPEEKVPEAPKPQVSVEAFLEGVEPIPISFSLHVAAEELNLPEDLVQEFVTDFAQQGHDYLPVLIEAYKEKDLDKLQKTAHMLKGAASNLRVEAMVENLYELQFDNDIERAPERIRKFAGQLMSLDNFLKQLNE</sequence>
<feature type="domain" description="HPt" evidence="3">
    <location>
        <begin position="431"/>
        <end position="523"/>
    </location>
</feature>
<dbReference type="InterPro" id="IPR008207">
    <property type="entry name" value="Sig_transdc_His_kin_Hpt_dom"/>
</dbReference>
<feature type="compositionally biased region" description="Acidic residues" evidence="2">
    <location>
        <begin position="99"/>
        <end position="120"/>
    </location>
</feature>
<dbReference type="GO" id="GO:0004672">
    <property type="term" value="F:protein kinase activity"/>
    <property type="evidence" value="ECO:0007669"/>
    <property type="project" value="UniProtKB-ARBA"/>
</dbReference>
<dbReference type="Gene3D" id="1.20.120.160">
    <property type="entry name" value="HPT domain"/>
    <property type="match status" value="1"/>
</dbReference>
<feature type="compositionally biased region" description="Polar residues" evidence="2">
    <location>
        <begin position="362"/>
        <end position="380"/>
    </location>
</feature>
<dbReference type="Proteomes" id="UP000008633">
    <property type="component" value="Chromosome"/>
</dbReference>
<keyword evidence="1" id="KW-0597">Phosphoprotein</keyword>
<organism evidence="4 5">
    <name type="scientific">Nitratifractor salsuginis (strain DSM 16511 / JCM 12458 / E9I37-1)</name>
    <dbReference type="NCBI Taxonomy" id="749222"/>
    <lineage>
        <taxon>Bacteria</taxon>
        <taxon>Pseudomonadati</taxon>
        <taxon>Campylobacterota</taxon>
        <taxon>Epsilonproteobacteria</taxon>
        <taxon>Campylobacterales</taxon>
        <taxon>Sulfurovaceae</taxon>
        <taxon>Nitratifractor</taxon>
    </lineage>
</organism>
<protein>
    <submittedName>
        <fullName evidence="4">Hpt domain protein</fullName>
    </submittedName>
</protein>
<dbReference type="GO" id="GO:0000160">
    <property type="term" value="P:phosphorelay signal transduction system"/>
    <property type="evidence" value="ECO:0007669"/>
    <property type="project" value="InterPro"/>
</dbReference>
<dbReference type="AlphaFoldDB" id="E6X0A0"/>
<evidence type="ECO:0000313" key="4">
    <source>
        <dbReference type="EMBL" id="ADV45689.1"/>
    </source>
</evidence>
<dbReference type="EMBL" id="CP002452">
    <property type="protein sequence ID" value="ADV45689.1"/>
    <property type="molecule type" value="Genomic_DNA"/>
</dbReference>
<dbReference type="PROSITE" id="PS50894">
    <property type="entry name" value="HPT"/>
    <property type="match status" value="1"/>
</dbReference>